<dbReference type="AlphaFoldDB" id="A0A0A6RIB0"/>
<dbReference type="GO" id="GO:0006508">
    <property type="term" value="P:proteolysis"/>
    <property type="evidence" value="ECO:0007669"/>
    <property type="project" value="InterPro"/>
</dbReference>
<dbReference type="InterPro" id="IPR013783">
    <property type="entry name" value="Ig-like_fold"/>
</dbReference>
<evidence type="ECO:0000313" key="2">
    <source>
        <dbReference type="Proteomes" id="UP000076962"/>
    </source>
</evidence>
<sequence length="585" mass="64222">MPHSYVYGLESDGNGGLWIGTGGGLAYRSAGDDWTAYKSNNSGLPNNFVNALLSDGSGGVWIGTGYGLAHLTFSQKDKLCADINDVQCQNIRTGNRAAIIIAGGGSDQTNTLWDTTAAISNNIYKLFSKRGFDNDEIYYLSPQSYADFNGDGFDDCIVDAPATPRCHLSSVDNPIDERPLSVDDVRNAFAWAKTGGQLDQPLYVFFINHGGTDKFQLAKGGYLDVLDFKAILDDYQNETGNEVALVIDACYSGVLLEKLIASNRAIISSTGNGLAYFDRTTKQGFSRFFANGLLKGMNFHEAFNDARDKQDKLVESFSIGQDQIPQWYDGTSDGQWLRQMFINGSFTVGDITLTVKALTASTTLSVGQSLPLRAKVSLAQGNVEQVWAVLKPPKVNLVMDSNGTPILAFPHFELSRSGEEDVWASTWRDAVYNGEYEITFYAEDNEGNIAGSDSITVNVIGGAELPEGASVQIELAKERYQRGESFQAQVTEELAWGYDLYAAVLLPDGNFFALRNTNQLAGVNEPKNWVGERTVHSPVTLFELSLPESLPIGRYCLYGILSPEKELVLETLPLWVWTERCFEVF</sequence>
<organism evidence="1 2">
    <name type="scientific">Candidatus Thiomargarita nelsonii</name>
    <dbReference type="NCBI Taxonomy" id="1003181"/>
    <lineage>
        <taxon>Bacteria</taxon>
        <taxon>Pseudomonadati</taxon>
        <taxon>Pseudomonadota</taxon>
        <taxon>Gammaproteobacteria</taxon>
        <taxon>Thiotrichales</taxon>
        <taxon>Thiotrichaceae</taxon>
        <taxon>Thiomargarita</taxon>
    </lineage>
</organism>
<dbReference type="Pfam" id="PF07494">
    <property type="entry name" value="Reg_prop"/>
    <property type="match status" value="2"/>
</dbReference>
<accession>A0A0A6RIB0</accession>
<dbReference type="GO" id="GO:0008233">
    <property type="term" value="F:peptidase activity"/>
    <property type="evidence" value="ECO:0007669"/>
    <property type="project" value="InterPro"/>
</dbReference>
<dbReference type="Gene3D" id="2.130.10.10">
    <property type="entry name" value="YVTN repeat-like/Quinoprotein amine dehydrogenase"/>
    <property type="match status" value="1"/>
</dbReference>
<dbReference type="Pfam" id="PF01650">
    <property type="entry name" value="Peptidase_C13"/>
    <property type="match status" value="1"/>
</dbReference>
<dbReference type="Gene3D" id="3.40.50.1460">
    <property type="match status" value="1"/>
</dbReference>
<dbReference type="InterPro" id="IPR011110">
    <property type="entry name" value="Reg_prop"/>
</dbReference>
<protein>
    <submittedName>
        <fullName evidence="1">Two component regulator propeller domain protein</fullName>
    </submittedName>
</protein>
<gene>
    <name evidence="1" type="ORF">THIOM_003725</name>
</gene>
<keyword evidence="2" id="KW-1185">Reference proteome</keyword>
<dbReference type="Proteomes" id="UP000076962">
    <property type="component" value="Unassembled WGS sequence"/>
</dbReference>
<dbReference type="InterPro" id="IPR001096">
    <property type="entry name" value="Peptidase_C13"/>
</dbReference>
<dbReference type="InterPro" id="IPR015943">
    <property type="entry name" value="WD40/YVTN_repeat-like_dom_sf"/>
</dbReference>
<dbReference type="EMBL" id="LUTY01002274">
    <property type="protein sequence ID" value="OAD20566.1"/>
    <property type="molecule type" value="Genomic_DNA"/>
</dbReference>
<comment type="caution">
    <text evidence="1">The sequence shown here is derived from an EMBL/GenBank/DDBJ whole genome shotgun (WGS) entry which is preliminary data.</text>
</comment>
<proteinExistence type="predicted"/>
<name>A0A0A6RIB0_9GAMM</name>
<reference evidence="1 2" key="1">
    <citation type="submission" date="2016-05" db="EMBL/GenBank/DDBJ databases">
        <title>Single-cell genome of chain-forming Candidatus Thiomargarita nelsonii and comparison to other large sulfur-oxidizing bacteria.</title>
        <authorList>
            <person name="Winkel M."/>
            <person name="Salman V."/>
            <person name="Woyke T."/>
            <person name="Schulz-Vogt H."/>
            <person name="Richter M."/>
            <person name="Flood B."/>
            <person name="Bailey J."/>
            <person name="Amann R."/>
            <person name="Mussmann M."/>
        </authorList>
    </citation>
    <scope>NUCLEOTIDE SEQUENCE [LARGE SCALE GENOMIC DNA]</scope>
    <source>
        <strain evidence="1 2">THI036</strain>
    </source>
</reference>
<dbReference type="Gene3D" id="2.60.40.10">
    <property type="entry name" value="Immunoglobulins"/>
    <property type="match status" value="1"/>
</dbReference>
<evidence type="ECO:0000313" key="1">
    <source>
        <dbReference type="EMBL" id="OAD20566.1"/>
    </source>
</evidence>